<feature type="domain" description="ATPase F1/V1/A1 complex alpha/beta subunit nucleotide-binding" evidence="12">
    <location>
        <begin position="135"/>
        <end position="350"/>
    </location>
</feature>
<accession>A0A1F7IF72</accession>
<organism evidence="14 15">
    <name type="scientific">Candidatus Roizmanbacteria bacterium RIFCSPLOWO2_01_FULL_37_12</name>
    <dbReference type="NCBI Taxonomy" id="1802056"/>
    <lineage>
        <taxon>Bacteria</taxon>
        <taxon>Candidatus Roizmaniibacteriota</taxon>
    </lineage>
</organism>
<dbReference type="InterPro" id="IPR036121">
    <property type="entry name" value="ATPase_F1/V1/A1_a/bsu_N_sf"/>
</dbReference>
<comment type="similarity">
    <text evidence="2">Belongs to the ATPase alpha/beta chains family.</text>
</comment>
<keyword evidence="10" id="KW-0139">CF(1)</keyword>
<sequence>MKSYQYYLKRIGEYGNVSEVHFPIATVIGLPHVKPEELVIFEDGKLGEVFSLDKDESQVLLFSKDPVRTGIQVTRTDTAISIPVGKKLLGKIINPLGSSFFDGSQIDGLYESVQLDNPVKTIAERKRIKRSFLTGISIVDLLLPLGKGQRELVIGDRKIGKSAFLLTMIKNQIAQGSIIVYAAIGKKKSDIKKLQEFFTKEKLLTSTVFVASDPFDSPSLIFVTPYTAMSIAEYFRDLGTDVVVIFDDLSTHAKFYREVALLGGRFPGRDSYPGDIFYIHARLLERAGNFSHKSKGEVSITSIPVVETVEGDLTGFIATNIMGMTDGHIFFDSDVYYRGRRPAINVSLSVTRVGRQTQTPLKLEINHEITAFLTLYEKMQTFSHFGAELSDKVKTILNTGQKLQAFFNQHYTLIVPEEVQIILLALIWLHALNDLEDDMVALLRNKLADVYKDENKRKMFKEMTDSANFQDLLLKVSKSKEELLQLIQK</sequence>
<dbReference type="GO" id="GO:0005524">
    <property type="term" value="F:ATP binding"/>
    <property type="evidence" value="ECO:0007669"/>
    <property type="project" value="UniProtKB-KW"/>
</dbReference>
<evidence type="ECO:0000256" key="4">
    <source>
        <dbReference type="ARBA" id="ARBA00022741"/>
    </source>
</evidence>
<keyword evidence="6" id="KW-0067">ATP-binding</keyword>
<dbReference type="Gene3D" id="2.40.30.20">
    <property type="match status" value="1"/>
</dbReference>
<dbReference type="FunFam" id="3.40.50.300:FF:004039">
    <property type="entry name" value="ATP synthase subunit alpha, mitochondrial"/>
    <property type="match status" value="1"/>
</dbReference>
<evidence type="ECO:0000259" key="12">
    <source>
        <dbReference type="Pfam" id="PF00006"/>
    </source>
</evidence>
<dbReference type="InterPro" id="IPR027417">
    <property type="entry name" value="P-loop_NTPase"/>
</dbReference>
<keyword evidence="11" id="KW-0066">ATP synthesis</keyword>
<dbReference type="SUPFAM" id="SSF52540">
    <property type="entry name" value="P-loop containing nucleoside triphosphate hydrolases"/>
    <property type="match status" value="1"/>
</dbReference>
<comment type="subcellular location">
    <subcellularLocation>
        <location evidence="1">Membrane</location>
    </subcellularLocation>
</comment>
<keyword evidence="8" id="KW-0406">Ion transport</keyword>
<dbReference type="InterPro" id="IPR038376">
    <property type="entry name" value="ATP_synth_asu_C_sf"/>
</dbReference>
<evidence type="ECO:0000313" key="14">
    <source>
        <dbReference type="EMBL" id="OGK42023.1"/>
    </source>
</evidence>
<dbReference type="Pfam" id="PF00306">
    <property type="entry name" value="ATP-synt_ab_C"/>
    <property type="match status" value="1"/>
</dbReference>
<dbReference type="PANTHER" id="PTHR48082">
    <property type="entry name" value="ATP SYNTHASE SUBUNIT ALPHA, MITOCHONDRIAL"/>
    <property type="match status" value="1"/>
</dbReference>
<dbReference type="EMBL" id="MGAG01000006">
    <property type="protein sequence ID" value="OGK42023.1"/>
    <property type="molecule type" value="Genomic_DNA"/>
</dbReference>
<dbReference type="InterPro" id="IPR005294">
    <property type="entry name" value="ATP_synth_F1_asu"/>
</dbReference>
<keyword evidence="7" id="KW-1278">Translocase</keyword>
<dbReference type="SUPFAM" id="SSF47917">
    <property type="entry name" value="C-terminal domain of alpha and beta subunits of F1 ATP synthase"/>
    <property type="match status" value="1"/>
</dbReference>
<evidence type="ECO:0000313" key="15">
    <source>
        <dbReference type="Proteomes" id="UP000177698"/>
    </source>
</evidence>
<evidence type="ECO:0000256" key="2">
    <source>
        <dbReference type="ARBA" id="ARBA00008936"/>
    </source>
</evidence>
<dbReference type="GO" id="GO:0043531">
    <property type="term" value="F:ADP binding"/>
    <property type="evidence" value="ECO:0007669"/>
    <property type="project" value="TreeGrafter"/>
</dbReference>
<evidence type="ECO:0000256" key="5">
    <source>
        <dbReference type="ARBA" id="ARBA00022781"/>
    </source>
</evidence>
<dbReference type="Gene3D" id="1.20.150.20">
    <property type="entry name" value="ATP synthase alpha/beta chain, C-terminal domain"/>
    <property type="match status" value="1"/>
</dbReference>
<keyword evidence="3" id="KW-0813">Transport</keyword>
<dbReference type="SUPFAM" id="SSF50615">
    <property type="entry name" value="N-terminal domain of alpha and beta subunits of F1 ATP synthase"/>
    <property type="match status" value="1"/>
</dbReference>
<evidence type="ECO:0000256" key="1">
    <source>
        <dbReference type="ARBA" id="ARBA00004370"/>
    </source>
</evidence>
<comment type="caution">
    <text evidence="14">The sequence shown here is derived from an EMBL/GenBank/DDBJ whole genome shotgun (WGS) entry which is preliminary data.</text>
</comment>
<dbReference type="InterPro" id="IPR000194">
    <property type="entry name" value="ATPase_F1/V1/A1_a/bsu_nucl-bd"/>
</dbReference>
<dbReference type="Proteomes" id="UP000177698">
    <property type="component" value="Unassembled WGS sequence"/>
</dbReference>
<evidence type="ECO:0000256" key="9">
    <source>
        <dbReference type="ARBA" id="ARBA00023136"/>
    </source>
</evidence>
<dbReference type="InterPro" id="IPR000793">
    <property type="entry name" value="ATP_synth_asu_C"/>
</dbReference>
<name>A0A1F7IF72_9BACT</name>
<evidence type="ECO:0008006" key="16">
    <source>
        <dbReference type="Google" id="ProtNLM"/>
    </source>
</evidence>
<evidence type="ECO:0000256" key="10">
    <source>
        <dbReference type="ARBA" id="ARBA00023196"/>
    </source>
</evidence>
<dbReference type="Gene3D" id="3.40.50.300">
    <property type="entry name" value="P-loop containing nucleotide triphosphate hydrolases"/>
    <property type="match status" value="1"/>
</dbReference>
<keyword evidence="4" id="KW-0547">Nucleotide-binding</keyword>
<evidence type="ECO:0000256" key="11">
    <source>
        <dbReference type="ARBA" id="ARBA00023310"/>
    </source>
</evidence>
<evidence type="ECO:0000259" key="13">
    <source>
        <dbReference type="Pfam" id="PF00306"/>
    </source>
</evidence>
<feature type="domain" description="ATP synthase alpha subunit C-terminal" evidence="13">
    <location>
        <begin position="368"/>
        <end position="471"/>
    </location>
</feature>
<evidence type="ECO:0000256" key="7">
    <source>
        <dbReference type="ARBA" id="ARBA00022967"/>
    </source>
</evidence>
<reference evidence="14 15" key="1">
    <citation type="journal article" date="2016" name="Nat. Commun.">
        <title>Thousands of microbial genomes shed light on interconnected biogeochemical processes in an aquifer system.</title>
        <authorList>
            <person name="Anantharaman K."/>
            <person name="Brown C.T."/>
            <person name="Hug L.A."/>
            <person name="Sharon I."/>
            <person name="Castelle C.J."/>
            <person name="Probst A.J."/>
            <person name="Thomas B.C."/>
            <person name="Singh A."/>
            <person name="Wilkins M.J."/>
            <person name="Karaoz U."/>
            <person name="Brodie E.L."/>
            <person name="Williams K.H."/>
            <person name="Hubbard S.S."/>
            <person name="Banfield J.F."/>
        </authorList>
    </citation>
    <scope>NUCLEOTIDE SEQUENCE [LARGE SCALE GENOMIC DNA]</scope>
</reference>
<keyword evidence="9" id="KW-0472">Membrane</keyword>
<proteinExistence type="inferred from homology"/>
<evidence type="ECO:0000256" key="3">
    <source>
        <dbReference type="ARBA" id="ARBA00022448"/>
    </source>
</evidence>
<dbReference type="GO" id="GO:0045259">
    <property type="term" value="C:proton-transporting ATP synthase complex"/>
    <property type="evidence" value="ECO:0007669"/>
    <property type="project" value="UniProtKB-KW"/>
</dbReference>
<keyword evidence="5" id="KW-0375">Hydrogen ion transport</keyword>
<dbReference type="AlphaFoldDB" id="A0A1F7IF72"/>
<dbReference type="PANTHER" id="PTHR48082:SF2">
    <property type="entry name" value="ATP SYNTHASE SUBUNIT ALPHA, MITOCHONDRIAL"/>
    <property type="match status" value="1"/>
</dbReference>
<protein>
    <recommendedName>
        <fullName evidence="16">ATPase F1/V1/A1 complex alpha/beta subunit nucleotide-binding domain-containing protein</fullName>
    </recommendedName>
</protein>
<gene>
    <name evidence="14" type="ORF">A2954_03455</name>
</gene>
<dbReference type="InterPro" id="IPR023366">
    <property type="entry name" value="ATP_synth_asu-like_sf"/>
</dbReference>
<dbReference type="STRING" id="1802056.A2954_03455"/>
<evidence type="ECO:0000256" key="6">
    <source>
        <dbReference type="ARBA" id="ARBA00022840"/>
    </source>
</evidence>
<dbReference type="Pfam" id="PF00006">
    <property type="entry name" value="ATP-synt_ab"/>
    <property type="match status" value="1"/>
</dbReference>
<dbReference type="GO" id="GO:0046933">
    <property type="term" value="F:proton-transporting ATP synthase activity, rotational mechanism"/>
    <property type="evidence" value="ECO:0007669"/>
    <property type="project" value="InterPro"/>
</dbReference>
<evidence type="ECO:0000256" key="8">
    <source>
        <dbReference type="ARBA" id="ARBA00023065"/>
    </source>
</evidence>